<gene>
    <name evidence="1" type="ORF">BST39_04295</name>
</gene>
<accession>A0A1X0IEY3</accession>
<dbReference type="Proteomes" id="UP000192513">
    <property type="component" value="Unassembled WGS sequence"/>
</dbReference>
<dbReference type="STRING" id="590652.BST39_04295"/>
<dbReference type="Gene3D" id="3.10.180.10">
    <property type="entry name" value="2,3-Dihydroxybiphenyl 1,2-Dioxygenase, domain 1"/>
    <property type="match status" value="1"/>
</dbReference>
<sequence>MTESSPAATFPTFAPFRRFLQIAYVTTDLDEAMRRFGADYGVANWMPMPGMEVETAPGRSCHNNIALAYVGPMQLELIEPLSGDDAIYRAALPDDGSGVRFHHVAQLFGDADELESAEGDARRLGIPIAMAGSSAGGLVRYFYTDHRNTLGHYIEHIWYAPEMMAFLEQIPRN</sequence>
<evidence type="ECO:0008006" key="3">
    <source>
        <dbReference type="Google" id="ProtNLM"/>
    </source>
</evidence>
<comment type="caution">
    <text evidence="1">The sequence shown here is derived from an EMBL/GenBank/DDBJ whole genome shotgun (WGS) entry which is preliminary data.</text>
</comment>
<dbReference type="Pfam" id="PF13669">
    <property type="entry name" value="Glyoxalase_4"/>
    <property type="match status" value="1"/>
</dbReference>
<evidence type="ECO:0000313" key="2">
    <source>
        <dbReference type="Proteomes" id="UP000192513"/>
    </source>
</evidence>
<dbReference type="SUPFAM" id="SSF54593">
    <property type="entry name" value="Glyoxalase/Bleomycin resistance protein/Dihydroxybiphenyl dioxygenase"/>
    <property type="match status" value="1"/>
</dbReference>
<dbReference type="AlphaFoldDB" id="A0A1X0IEY3"/>
<reference evidence="1 2" key="1">
    <citation type="submission" date="2017-02" db="EMBL/GenBank/DDBJ databases">
        <title>The new phylogeny of genus Mycobacterium.</title>
        <authorList>
            <person name="Tortoli E."/>
            <person name="Trovato A."/>
            <person name="Cirillo D.M."/>
        </authorList>
    </citation>
    <scope>NUCLEOTIDE SEQUENCE [LARGE SCALE GENOMIC DNA]</scope>
    <source>
        <strain evidence="1 2">DSM 45000</strain>
    </source>
</reference>
<evidence type="ECO:0000313" key="1">
    <source>
        <dbReference type="EMBL" id="ORB45445.1"/>
    </source>
</evidence>
<dbReference type="EMBL" id="MVIE01000004">
    <property type="protein sequence ID" value="ORB45445.1"/>
    <property type="molecule type" value="Genomic_DNA"/>
</dbReference>
<dbReference type="OrthoDB" id="4578369at2"/>
<dbReference type="InterPro" id="IPR029068">
    <property type="entry name" value="Glyas_Bleomycin-R_OHBP_Dase"/>
</dbReference>
<protein>
    <recommendedName>
        <fullName evidence="3">Glyoxalase</fullName>
    </recommendedName>
</protein>
<name>A0A1X0IEY3_9MYCO</name>
<organism evidence="1 2">
    <name type="scientific">Mycobacterium paraseoulense</name>
    <dbReference type="NCBI Taxonomy" id="590652"/>
    <lineage>
        <taxon>Bacteria</taxon>
        <taxon>Bacillati</taxon>
        <taxon>Actinomycetota</taxon>
        <taxon>Actinomycetes</taxon>
        <taxon>Mycobacteriales</taxon>
        <taxon>Mycobacteriaceae</taxon>
        <taxon>Mycobacterium</taxon>
    </lineage>
</organism>
<proteinExistence type="predicted"/>
<keyword evidence="2" id="KW-1185">Reference proteome</keyword>
<dbReference type="RefSeq" id="WP_067921650.1">
    <property type="nucleotide sequence ID" value="NZ_AP022619.1"/>
</dbReference>